<feature type="active site" description="Proton donor/acceptor" evidence="3">
    <location>
        <position position="80"/>
    </location>
</feature>
<feature type="domain" description="Hydroxymethylglutaryl-coenzyme A synthase N-terminal" evidence="6">
    <location>
        <begin position="4"/>
        <end position="166"/>
    </location>
</feature>
<comment type="similarity">
    <text evidence="1">Belongs to the thiolase-like superfamily. HMG-CoA synthase family.</text>
</comment>
<dbReference type="PANTHER" id="PTHR43323:SF2">
    <property type="entry name" value="HYDROXYMETHYLGLUTARYL-COA SYNTHASE"/>
    <property type="match status" value="1"/>
</dbReference>
<dbReference type="NCBIfam" id="TIGR01835">
    <property type="entry name" value="HMG-CoA-S_prok"/>
    <property type="match status" value="1"/>
</dbReference>
<dbReference type="OrthoDB" id="9769523at2"/>
<feature type="binding site" evidence="4">
    <location>
        <position position="273"/>
    </location>
    <ligand>
        <name>(3S)-3-hydroxy-3-methylglutaryl-CoA</name>
        <dbReference type="ChEBI" id="CHEBI:43074"/>
    </ligand>
</feature>
<evidence type="ECO:0000256" key="4">
    <source>
        <dbReference type="PIRSR" id="PIRSR611554-2"/>
    </source>
</evidence>
<dbReference type="SUPFAM" id="SSF53901">
    <property type="entry name" value="Thiolase-like"/>
    <property type="match status" value="2"/>
</dbReference>
<feature type="binding site" evidence="4">
    <location>
        <position position="243"/>
    </location>
    <ligand>
        <name>(3S)-3-hydroxy-3-methylglutaryl-CoA</name>
        <dbReference type="ChEBI" id="CHEBI:43074"/>
    </ligand>
</feature>
<dbReference type="EMBL" id="WBJZ01000007">
    <property type="protein sequence ID" value="KAB1657952.1"/>
    <property type="molecule type" value="Genomic_DNA"/>
</dbReference>
<feature type="binding site" evidence="4">
    <location>
        <position position="30"/>
    </location>
    <ligand>
        <name>(3S)-3-hydroxy-3-methylglutaryl-CoA</name>
        <dbReference type="ChEBI" id="CHEBI:43074"/>
    </ligand>
</feature>
<feature type="compositionally biased region" description="Basic and acidic residues" evidence="5">
    <location>
        <begin position="389"/>
        <end position="401"/>
    </location>
</feature>
<dbReference type="EC" id="2.3.3.10" evidence="8"/>
<dbReference type="CDD" id="cd00827">
    <property type="entry name" value="init_cond_enzymes"/>
    <property type="match status" value="1"/>
</dbReference>
<keyword evidence="9" id="KW-1185">Reference proteome</keyword>
<dbReference type="InterPro" id="IPR011554">
    <property type="entry name" value="HMG_CoA_synthase_prok"/>
</dbReference>
<dbReference type="Pfam" id="PF08540">
    <property type="entry name" value="HMG_CoA_synt_C"/>
    <property type="match status" value="2"/>
</dbReference>
<accession>A0A7J5BUG0</accession>
<dbReference type="Gene3D" id="3.40.47.10">
    <property type="match status" value="2"/>
</dbReference>
<evidence type="ECO:0000313" key="9">
    <source>
        <dbReference type="Proteomes" id="UP000467240"/>
    </source>
</evidence>
<proteinExistence type="inferred from homology"/>
<evidence type="ECO:0000256" key="3">
    <source>
        <dbReference type="PIRSR" id="PIRSR611554-1"/>
    </source>
</evidence>
<reference evidence="8 9" key="1">
    <citation type="submission" date="2019-09" db="EMBL/GenBank/DDBJ databases">
        <title>Phylogeny of genus Pseudoclavibacter and closely related genus.</title>
        <authorList>
            <person name="Li Y."/>
        </authorList>
    </citation>
    <scope>NUCLEOTIDE SEQUENCE [LARGE SCALE GENOMIC DNA]</scope>
    <source>
        <strain evidence="8 9">DSM 23821</strain>
    </source>
</reference>
<dbReference type="Pfam" id="PF01154">
    <property type="entry name" value="HMG_CoA_synt_N"/>
    <property type="match status" value="1"/>
</dbReference>
<dbReference type="GO" id="GO:0004421">
    <property type="term" value="F:hydroxymethylglutaryl-CoA synthase activity"/>
    <property type="evidence" value="ECO:0007669"/>
    <property type="project" value="UniProtKB-EC"/>
</dbReference>
<feature type="active site" description="Acyl-thioester intermediate" evidence="3">
    <location>
        <position position="112"/>
    </location>
</feature>
<feature type="active site" description="Proton donor/acceptor" evidence="3">
    <location>
        <position position="234"/>
    </location>
</feature>
<gene>
    <name evidence="8" type="ORF">F8O01_06675</name>
</gene>
<keyword evidence="2 8" id="KW-0808">Transferase</keyword>
<dbReference type="GO" id="GO:0006084">
    <property type="term" value="P:acetyl-CoA metabolic process"/>
    <property type="evidence" value="ECO:0007669"/>
    <property type="project" value="InterPro"/>
</dbReference>
<keyword evidence="8" id="KW-0012">Acyltransferase</keyword>
<comment type="caution">
    <text evidence="8">The sequence shown here is derived from an EMBL/GenBank/DDBJ whole genome shotgun (WGS) entry which is preliminary data.</text>
</comment>
<evidence type="ECO:0000259" key="7">
    <source>
        <dbReference type="Pfam" id="PF08540"/>
    </source>
</evidence>
<dbReference type="RefSeq" id="WP_158040109.1">
    <property type="nucleotide sequence ID" value="NZ_JACCFV010000001.1"/>
</dbReference>
<dbReference type="InterPro" id="IPR016039">
    <property type="entry name" value="Thiolase-like"/>
</dbReference>
<feature type="region of interest" description="Disordered" evidence="5">
    <location>
        <begin position="377"/>
        <end position="401"/>
    </location>
</feature>
<feature type="domain" description="Hydroxymethylglutaryl-coenzyme A synthase C-terminal" evidence="7">
    <location>
        <begin position="263"/>
        <end position="334"/>
    </location>
</feature>
<protein>
    <submittedName>
        <fullName evidence="8">Hydroxymethylglutaryl-CoA synthase</fullName>
        <ecNumber evidence="8">2.3.3.10</ecNumber>
    </submittedName>
</protein>
<feature type="binding site" evidence="4">
    <location>
        <position position="144"/>
    </location>
    <ligand>
        <name>(3S)-3-hydroxy-3-methylglutaryl-CoA</name>
        <dbReference type="ChEBI" id="CHEBI:43074"/>
    </ligand>
</feature>
<evidence type="ECO:0000313" key="8">
    <source>
        <dbReference type="EMBL" id="KAB1657952.1"/>
    </source>
</evidence>
<dbReference type="InterPro" id="IPR013746">
    <property type="entry name" value="HMG_CoA_synt_C_dom"/>
</dbReference>
<evidence type="ECO:0000256" key="5">
    <source>
        <dbReference type="SAM" id="MobiDB-lite"/>
    </source>
</evidence>
<evidence type="ECO:0000256" key="2">
    <source>
        <dbReference type="ARBA" id="ARBA00022679"/>
    </source>
</evidence>
<dbReference type="AlphaFoldDB" id="A0A7J5BUG0"/>
<organism evidence="8 9">
    <name type="scientific">Pseudoclavibacter chungangensis</name>
    <dbReference type="NCBI Taxonomy" id="587635"/>
    <lineage>
        <taxon>Bacteria</taxon>
        <taxon>Bacillati</taxon>
        <taxon>Actinomycetota</taxon>
        <taxon>Actinomycetes</taxon>
        <taxon>Micrococcales</taxon>
        <taxon>Microbacteriaceae</taxon>
        <taxon>Pseudoclavibacter</taxon>
    </lineage>
</organism>
<evidence type="ECO:0000259" key="6">
    <source>
        <dbReference type="Pfam" id="PF01154"/>
    </source>
</evidence>
<dbReference type="InterPro" id="IPR013528">
    <property type="entry name" value="HMG_CoA_synth_N"/>
</dbReference>
<name>A0A7J5BUG0_9MICO</name>
<evidence type="ECO:0000256" key="1">
    <source>
        <dbReference type="ARBA" id="ARBA00007061"/>
    </source>
</evidence>
<feature type="domain" description="Hydroxymethylglutaryl-coenzyme A synthase C-terminal" evidence="7">
    <location>
        <begin position="181"/>
        <end position="249"/>
    </location>
</feature>
<sequence length="401" mass="43010">MTRIGIHDLAVATTHHVVELDDLAEAAGVDPAKYRLGLGQERMSFPAPDDDVVTIGAAAAAPILERHGADGIRTVLFATESGVDQSKSGGVFVHRLLGLPPTVRTVELKQACYGGTAALQTALGIVARDPRERVLVISSDIARYELDSPGEPTQGAAAVAMLVSADPDILEIEPIAGVNTTDVDDFWRPTDSTTAIVDGALSLDAYLHSVTGAWDDYRAQGGPDVDEIHRFVYHQPFTKMARKAHAHLAAHTGVELPVETLETSFRYNRVLGNSYTASLFVGLAAVLDHEDDLAGTRIGLFSYGSGSVSEIITGIVQDGYREHSRRDETAAALAARVRLPLDDYRALHAATTTSSADVETPHVTTRPYRFAGVRGRARHYEPTTTPATAERETVEPASADR</sequence>
<dbReference type="PANTHER" id="PTHR43323">
    <property type="entry name" value="3-HYDROXY-3-METHYLGLUTARYL COENZYME A SYNTHASE"/>
    <property type="match status" value="1"/>
</dbReference>
<dbReference type="Proteomes" id="UP000467240">
    <property type="component" value="Unassembled WGS sequence"/>
</dbReference>